<evidence type="ECO:0000313" key="5">
    <source>
        <dbReference type="Proteomes" id="UP000188246"/>
    </source>
</evidence>
<reference evidence="4 5" key="1">
    <citation type="journal article" date="2010" name="Int. J. Syst. Evol. Microbiol.">
        <title>Vagococcus penaei sp. nov., isolated from spoilage microbiota of cooked shrimp (Penaeus vannamei).</title>
        <authorList>
            <person name="Jaffres E."/>
            <person name="Prevost H."/>
            <person name="Rossero A."/>
            <person name="Joffraud J.J."/>
            <person name="Dousset X."/>
        </authorList>
    </citation>
    <scope>NUCLEOTIDE SEQUENCE [LARGE SCALE GENOMIC DNA]</scope>
    <source>
        <strain evidence="4 5">CD276</strain>
    </source>
</reference>
<keyword evidence="1" id="KW-0805">Transcription regulation</keyword>
<evidence type="ECO:0000313" key="4">
    <source>
        <dbReference type="EMBL" id="AQP54214.1"/>
    </source>
</evidence>
<dbReference type="PROSITE" id="PS50932">
    <property type="entry name" value="HTH_LACI_2"/>
    <property type="match status" value="1"/>
</dbReference>
<sequence>MATIKDIAERASVSPATVSRVLNYDQELSVSDATKKRIFEAAEELSYTKHLKKIPQPIGRIGLLQWYDETEELDDLYYLSIRLGIEKKAEELNYAIEKLTWSDTKINETDLDGMLVLGKVSLAEIERLRQEHQNIVFIDYDALQFGFTSIVVDYEQSVRLAVNHLLGSGIDEIGIISGLESTKWEKESLEDQRRLFFERILTNLDLLQSEHLYATDFSVAGGYELMNQLLTTKRPLPKSFFCSSDAIAIGVLRALTEHGVKVPEDISLIGFNDISVAKYVTPALTTVKVYTEWMGELAVKTLIEAAACPPPTPNKVTVASQLIVRDSTRSSFLNN</sequence>
<dbReference type="InterPro" id="IPR046335">
    <property type="entry name" value="LacI/GalR-like_sensor"/>
</dbReference>
<dbReference type="Gene3D" id="1.10.260.40">
    <property type="entry name" value="lambda repressor-like DNA-binding domains"/>
    <property type="match status" value="1"/>
</dbReference>
<keyword evidence="3" id="KW-0804">Transcription</keyword>
<dbReference type="Gene3D" id="3.40.50.2300">
    <property type="match status" value="2"/>
</dbReference>
<dbReference type="SUPFAM" id="SSF47413">
    <property type="entry name" value="lambda repressor-like DNA-binding domains"/>
    <property type="match status" value="1"/>
</dbReference>
<evidence type="ECO:0000256" key="1">
    <source>
        <dbReference type="ARBA" id="ARBA00023015"/>
    </source>
</evidence>
<dbReference type="EMBL" id="CP019609">
    <property type="protein sequence ID" value="AQP54214.1"/>
    <property type="molecule type" value="Genomic_DNA"/>
</dbReference>
<dbReference type="CDD" id="cd01544">
    <property type="entry name" value="PBP1_GalR"/>
    <property type="match status" value="1"/>
</dbReference>
<accession>A0A1Q2D762</accession>
<dbReference type="PRINTS" id="PR00036">
    <property type="entry name" value="HTHLACI"/>
</dbReference>
<dbReference type="GO" id="GO:0000976">
    <property type="term" value="F:transcription cis-regulatory region binding"/>
    <property type="evidence" value="ECO:0007669"/>
    <property type="project" value="TreeGrafter"/>
</dbReference>
<organism evidence="4 5">
    <name type="scientific">Vagococcus penaei</name>
    <dbReference type="NCBI Taxonomy" id="633807"/>
    <lineage>
        <taxon>Bacteria</taxon>
        <taxon>Bacillati</taxon>
        <taxon>Bacillota</taxon>
        <taxon>Bacilli</taxon>
        <taxon>Lactobacillales</taxon>
        <taxon>Enterococcaceae</taxon>
        <taxon>Vagococcus</taxon>
    </lineage>
</organism>
<name>A0A1Q2D762_9ENTE</name>
<evidence type="ECO:0000256" key="3">
    <source>
        <dbReference type="ARBA" id="ARBA00023163"/>
    </source>
</evidence>
<keyword evidence="5" id="KW-1185">Reference proteome</keyword>
<dbReference type="OrthoDB" id="43195at2"/>
<dbReference type="KEGG" id="vpi:BW732_08255"/>
<dbReference type="PANTHER" id="PTHR30146:SF149">
    <property type="entry name" value="HTH-TYPE TRANSCRIPTIONAL REGULATOR EBGR"/>
    <property type="match status" value="1"/>
</dbReference>
<dbReference type="PANTHER" id="PTHR30146">
    <property type="entry name" value="LACI-RELATED TRANSCRIPTIONAL REPRESSOR"/>
    <property type="match status" value="1"/>
</dbReference>
<proteinExistence type="predicted"/>
<dbReference type="Proteomes" id="UP000188246">
    <property type="component" value="Chromosome"/>
</dbReference>
<dbReference type="Pfam" id="PF13377">
    <property type="entry name" value="Peripla_BP_3"/>
    <property type="match status" value="1"/>
</dbReference>
<keyword evidence="2" id="KW-0238">DNA-binding</keyword>
<gene>
    <name evidence="4" type="ORF">BW732_08255</name>
</gene>
<dbReference type="InterPro" id="IPR010982">
    <property type="entry name" value="Lambda_DNA-bd_dom_sf"/>
</dbReference>
<dbReference type="InterPro" id="IPR000843">
    <property type="entry name" value="HTH_LacI"/>
</dbReference>
<dbReference type="GO" id="GO:0003700">
    <property type="term" value="F:DNA-binding transcription factor activity"/>
    <property type="evidence" value="ECO:0007669"/>
    <property type="project" value="TreeGrafter"/>
</dbReference>
<protein>
    <submittedName>
        <fullName evidence="4">LacI family transcriptional regulator</fullName>
    </submittedName>
</protein>
<dbReference type="Pfam" id="PF00356">
    <property type="entry name" value="LacI"/>
    <property type="match status" value="1"/>
</dbReference>
<dbReference type="CDD" id="cd01392">
    <property type="entry name" value="HTH_LacI"/>
    <property type="match status" value="1"/>
</dbReference>
<dbReference type="AlphaFoldDB" id="A0A1Q2D762"/>
<evidence type="ECO:0000256" key="2">
    <source>
        <dbReference type="ARBA" id="ARBA00023125"/>
    </source>
</evidence>
<dbReference type="PROSITE" id="PS00356">
    <property type="entry name" value="HTH_LACI_1"/>
    <property type="match status" value="1"/>
</dbReference>
<dbReference type="SMART" id="SM00354">
    <property type="entry name" value="HTH_LACI"/>
    <property type="match status" value="1"/>
</dbReference>
<dbReference type="STRING" id="633807.BW732_08255"/>
<dbReference type="InterPro" id="IPR028082">
    <property type="entry name" value="Peripla_BP_I"/>
</dbReference>
<dbReference type="SUPFAM" id="SSF53822">
    <property type="entry name" value="Periplasmic binding protein-like I"/>
    <property type="match status" value="1"/>
</dbReference>
<dbReference type="RefSeq" id="WP_077276291.1">
    <property type="nucleotide sequence ID" value="NZ_CP019609.1"/>
</dbReference>